<feature type="compositionally biased region" description="Basic and acidic residues" evidence="1">
    <location>
        <begin position="1"/>
        <end position="14"/>
    </location>
</feature>
<sequence>MPPQREEEKVDHVEPAQQTPAQQTPAQKIFQDFWYSLYRGIPTHPHLACRKIAISARRSIRIAFDKTYPCALLAWSDKACTVDMFQQDLDTSLFRIADSGLYQNLGWIYTPILALPCGRDKYGKRVMVRFRMIRGLQSMVGVEQDSRVDWTELWGDLTEAPAIWSDSNAEPL</sequence>
<name>A0A507B8F0_9PEZI</name>
<feature type="region of interest" description="Disordered" evidence="1">
    <location>
        <begin position="1"/>
        <end position="24"/>
    </location>
</feature>
<feature type="compositionally biased region" description="Low complexity" evidence="1">
    <location>
        <begin position="15"/>
        <end position="24"/>
    </location>
</feature>
<dbReference type="Proteomes" id="UP000319257">
    <property type="component" value="Unassembled WGS sequence"/>
</dbReference>
<organism evidence="2 3">
    <name type="scientific">Thyridium curvatum</name>
    <dbReference type="NCBI Taxonomy" id="1093900"/>
    <lineage>
        <taxon>Eukaryota</taxon>
        <taxon>Fungi</taxon>
        <taxon>Dikarya</taxon>
        <taxon>Ascomycota</taxon>
        <taxon>Pezizomycotina</taxon>
        <taxon>Sordariomycetes</taxon>
        <taxon>Sordariomycetidae</taxon>
        <taxon>Thyridiales</taxon>
        <taxon>Thyridiaceae</taxon>
        <taxon>Thyridium</taxon>
    </lineage>
</organism>
<evidence type="ECO:0000256" key="1">
    <source>
        <dbReference type="SAM" id="MobiDB-lite"/>
    </source>
</evidence>
<reference evidence="2 3" key="1">
    <citation type="submission" date="2019-06" db="EMBL/GenBank/DDBJ databases">
        <title>Draft genome sequence of the filamentous fungus Phialemoniopsis curvata isolated from diesel fuel.</title>
        <authorList>
            <person name="Varaljay V.A."/>
            <person name="Lyon W.J."/>
            <person name="Crouch A.L."/>
            <person name="Drake C.E."/>
            <person name="Hollomon J.M."/>
            <person name="Nadeau L.J."/>
            <person name="Nunn H.S."/>
            <person name="Stevenson B.S."/>
            <person name="Bojanowski C.L."/>
            <person name="Crookes-Goodson W.J."/>
        </authorList>
    </citation>
    <scope>NUCLEOTIDE SEQUENCE [LARGE SCALE GENOMIC DNA]</scope>
    <source>
        <strain evidence="2 3">D216</strain>
    </source>
</reference>
<gene>
    <name evidence="2" type="ORF">E0L32_006790</name>
</gene>
<evidence type="ECO:0000313" key="3">
    <source>
        <dbReference type="Proteomes" id="UP000319257"/>
    </source>
</evidence>
<dbReference type="RefSeq" id="XP_030994621.1">
    <property type="nucleotide sequence ID" value="XM_031141462.1"/>
</dbReference>
<evidence type="ECO:0000313" key="2">
    <source>
        <dbReference type="EMBL" id="TPX12910.1"/>
    </source>
</evidence>
<dbReference type="EMBL" id="SKBQ01000039">
    <property type="protein sequence ID" value="TPX12910.1"/>
    <property type="molecule type" value="Genomic_DNA"/>
</dbReference>
<accession>A0A507B8F0</accession>
<protein>
    <submittedName>
        <fullName evidence="2">Uncharacterized protein</fullName>
    </submittedName>
</protein>
<dbReference type="InParanoid" id="A0A507B8F0"/>
<comment type="caution">
    <text evidence="2">The sequence shown here is derived from an EMBL/GenBank/DDBJ whole genome shotgun (WGS) entry which is preliminary data.</text>
</comment>
<dbReference type="GeneID" id="41974237"/>
<keyword evidence="3" id="KW-1185">Reference proteome</keyword>
<proteinExistence type="predicted"/>
<dbReference type="AlphaFoldDB" id="A0A507B8F0"/>